<dbReference type="Proteomes" id="UP000248484">
    <property type="component" value="Unplaced"/>
</dbReference>
<dbReference type="AlphaFoldDB" id="A0A455AVX1"/>
<organism evidence="2 3">
    <name type="scientific">Physeter macrocephalus</name>
    <name type="common">Sperm whale</name>
    <name type="synonym">Physeter catodon</name>
    <dbReference type="NCBI Taxonomy" id="9755"/>
    <lineage>
        <taxon>Eukaryota</taxon>
        <taxon>Metazoa</taxon>
        <taxon>Chordata</taxon>
        <taxon>Craniata</taxon>
        <taxon>Vertebrata</taxon>
        <taxon>Euteleostomi</taxon>
        <taxon>Mammalia</taxon>
        <taxon>Eutheria</taxon>
        <taxon>Laurasiatheria</taxon>
        <taxon>Artiodactyla</taxon>
        <taxon>Whippomorpha</taxon>
        <taxon>Cetacea</taxon>
        <taxon>Odontoceti</taxon>
        <taxon>Physeteridae</taxon>
        <taxon>Physeter</taxon>
    </lineage>
</organism>
<feature type="region of interest" description="Disordered" evidence="1">
    <location>
        <begin position="1"/>
        <end position="126"/>
    </location>
</feature>
<gene>
    <name evidence="3" type="primary">LOC114484897</name>
</gene>
<evidence type="ECO:0000313" key="3">
    <source>
        <dbReference type="RefSeq" id="XP_028340023.1"/>
    </source>
</evidence>
<reference evidence="3" key="1">
    <citation type="submission" date="2025-08" db="UniProtKB">
        <authorList>
            <consortium name="RefSeq"/>
        </authorList>
    </citation>
    <scope>IDENTIFICATION</scope>
    <source>
        <tissue evidence="3">Muscle</tissue>
    </source>
</reference>
<evidence type="ECO:0000313" key="2">
    <source>
        <dbReference type="Proteomes" id="UP000248484"/>
    </source>
</evidence>
<keyword evidence="2" id="KW-1185">Reference proteome</keyword>
<sequence>MLSPRAEKAVHPRRFSASPPSPPGVGLSAHCRFQSEKLYPKAAPFPRTEAPEPGPPLPDVASRSGGPTPATRKPSSLTPDPALPLRTRRRKTSAPDRSQHHSPYPYKAPYATRYPSTSTLSPQKCS</sequence>
<proteinExistence type="predicted"/>
<dbReference type="RefSeq" id="XP_028340023.1">
    <property type="nucleotide sequence ID" value="XM_028484222.2"/>
</dbReference>
<evidence type="ECO:0000256" key="1">
    <source>
        <dbReference type="SAM" id="MobiDB-lite"/>
    </source>
</evidence>
<dbReference type="InParanoid" id="A0A455AVX1"/>
<dbReference type="GeneID" id="114484897"/>
<dbReference type="KEGG" id="pcad:114484897"/>
<name>A0A455AVX1_PHYMC</name>
<accession>A0A455AVX1</accession>
<feature type="compositionally biased region" description="Basic and acidic residues" evidence="1">
    <location>
        <begin position="1"/>
        <end position="10"/>
    </location>
</feature>
<protein>
    <submittedName>
        <fullName evidence="3">Uncharacterized protein</fullName>
    </submittedName>
</protein>
<feature type="compositionally biased region" description="Polar residues" evidence="1">
    <location>
        <begin position="114"/>
        <end position="126"/>
    </location>
</feature>